<comment type="caution">
    <text evidence="1">The sequence shown here is derived from an EMBL/GenBank/DDBJ whole genome shotgun (WGS) entry which is preliminary data.</text>
</comment>
<evidence type="ECO:0000313" key="1">
    <source>
        <dbReference type="EMBL" id="MFD1308398.1"/>
    </source>
</evidence>
<keyword evidence="2" id="KW-1185">Reference proteome</keyword>
<dbReference type="EMBL" id="JBHTMM010000026">
    <property type="protein sequence ID" value="MFD1308398.1"/>
    <property type="molecule type" value="Genomic_DNA"/>
</dbReference>
<name>A0ABW3XJH3_9ACTN</name>
<dbReference type="RefSeq" id="WP_381236154.1">
    <property type="nucleotide sequence ID" value="NZ_JBHSKH010000026.1"/>
</dbReference>
<protein>
    <submittedName>
        <fullName evidence="1">MinD/ParA family protein</fullName>
    </submittedName>
</protein>
<reference evidence="2" key="1">
    <citation type="journal article" date="2019" name="Int. J. Syst. Evol. Microbiol.">
        <title>The Global Catalogue of Microorganisms (GCM) 10K type strain sequencing project: providing services to taxonomists for standard genome sequencing and annotation.</title>
        <authorList>
            <consortium name="The Broad Institute Genomics Platform"/>
            <consortium name="The Broad Institute Genome Sequencing Center for Infectious Disease"/>
            <person name="Wu L."/>
            <person name="Ma J."/>
        </authorList>
    </citation>
    <scope>NUCLEOTIDE SEQUENCE [LARGE SCALE GENOMIC DNA]</scope>
    <source>
        <strain evidence="2">CGMCC 4.7020</strain>
    </source>
</reference>
<evidence type="ECO:0000313" key="2">
    <source>
        <dbReference type="Proteomes" id="UP001597058"/>
    </source>
</evidence>
<accession>A0ABW3XJH3</accession>
<organism evidence="1 2">
    <name type="scientific">Streptomyces kaempferi</name>
    <dbReference type="NCBI Taxonomy" id="333725"/>
    <lineage>
        <taxon>Bacteria</taxon>
        <taxon>Bacillati</taxon>
        <taxon>Actinomycetota</taxon>
        <taxon>Actinomycetes</taxon>
        <taxon>Kitasatosporales</taxon>
        <taxon>Streptomycetaceae</taxon>
        <taxon>Streptomyces</taxon>
    </lineage>
</organism>
<dbReference type="Proteomes" id="UP001597058">
    <property type="component" value="Unassembled WGS sequence"/>
</dbReference>
<gene>
    <name evidence="1" type="ORF">ACFQ5X_21395</name>
</gene>
<proteinExistence type="predicted"/>
<dbReference type="SUPFAM" id="SSF52540">
    <property type="entry name" value="P-loop containing nucleoside triphosphate hydrolases"/>
    <property type="match status" value="1"/>
</dbReference>
<dbReference type="Gene3D" id="3.40.50.300">
    <property type="entry name" value="P-loop containing nucleotide triphosphate hydrolases"/>
    <property type="match status" value="1"/>
</dbReference>
<sequence length="280" mass="28403">MRQIVALGSLKGAAGASTLALALAAAWPRGGGVRPVVVEADASGGDLAVRFGLSDMVGLLALAAGARQGGPERDLDGCTQEVAGGLQVVVAPTGADQALASVAEVAACPSVLRGDAGSEGTVLLDLGHLGAAPSRELARAADRLVLVARGSADALAHVAARPEWLEGARPELAVVGPCRYSESDIAQALEMDRDQIHLLPWDVRAADAFAGAARVAEGRWRRSPLARAVFVLARQLAGADSGVSRGGLCGELAQLGSRALPRPLLGRSGALRSLEKGGTR</sequence>
<dbReference type="InterPro" id="IPR027417">
    <property type="entry name" value="P-loop_NTPase"/>
</dbReference>